<proteinExistence type="predicted"/>
<evidence type="ECO:0000313" key="2">
    <source>
        <dbReference type="Proteomes" id="UP001530315"/>
    </source>
</evidence>
<dbReference type="Proteomes" id="UP001530315">
    <property type="component" value="Unassembled WGS sequence"/>
</dbReference>
<gene>
    <name evidence="1" type="ORF">ACHAW5_007432</name>
</gene>
<dbReference type="AlphaFoldDB" id="A0ABD3PUA6"/>
<reference evidence="1 2" key="1">
    <citation type="submission" date="2024-10" db="EMBL/GenBank/DDBJ databases">
        <title>Updated reference genomes for cyclostephanoid diatoms.</title>
        <authorList>
            <person name="Roberts W.R."/>
            <person name="Alverson A.J."/>
        </authorList>
    </citation>
    <scope>NUCLEOTIDE SEQUENCE [LARGE SCALE GENOMIC DNA]</scope>
    <source>
        <strain evidence="1 2">AJA276-08</strain>
    </source>
</reference>
<dbReference type="EMBL" id="JALLAZ020000585">
    <property type="protein sequence ID" value="KAL3791645.1"/>
    <property type="molecule type" value="Genomic_DNA"/>
</dbReference>
<protein>
    <submittedName>
        <fullName evidence="1">Uncharacterized protein</fullName>
    </submittedName>
</protein>
<evidence type="ECO:0000313" key="1">
    <source>
        <dbReference type="EMBL" id="KAL3791645.1"/>
    </source>
</evidence>
<sequence>MSSPTSPSTRVEDCKRALIRRCDDRGGGSPTVEDSIRELERLGEDLGFGQASSMSGLINGVCHACIIVSLNIKYAARELVYSPDDVTRSSPFFWAFRRAFPDSSDQIFGITDAIPAPLKVVGPATQTIDVDSSSGSFSTGTLVSRVKVATLGGVASSIMTTRCTVLGADGPDTLRMRVTSTKPEESTILSKLGPLGEFANSSSPPFPSGDALDRVAPGSSEVVMRTTYCDEGLRISRNVDRPEEDVFVWKRVKFGSGNTVSL</sequence>
<keyword evidence="2" id="KW-1185">Reference proteome</keyword>
<organism evidence="1 2">
    <name type="scientific">Stephanodiscus triporus</name>
    <dbReference type="NCBI Taxonomy" id="2934178"/>
    <lineage>
        <taxon>Eukaryota</taxon>
        <taxon>Sar</taxon>
        <taxon>Stramenopiles</taxon>
        <taxon>Ochrophyta</taxon>
        <taxon>Bacillariophyta</taxon>
        <taxon>Coscinodiscophyceae</taxon>
        <taxon>Thalassiosirophycidae</taxon>
        <taxon>Stephanodiscales</taxon>
        <taxon>Stephanodiscaceae</taxon>
        <taxon>Stephanodiscus</taxon>
    </lineage>
</organism>
<name>A0ABD3PUA6_9STRA</name>
<comment type="caution">
    <text evidence="1">The sequence shown here is derived from an EMBL/GenBank/DDBJ whole genome shotgun (WGS) entry which is preliminary data.</text>
</comment>
<accession>A0ABD3PUA6</accession>